<dbReference type="Pfam" id="PF01335">
    <property type="entry name" value="DED"/>
    <property type="match status" value="1"/>
</dbReference>
<keyword evidence="4" id="KW-1185">Reference proteome</keyword>
<feature type="domain" description="DED" evidence="2">
    <location>
        <begin position="8"/>
        <end position="86"/>
    </location>
</feature>
<evidence type="ECO:0000313" key="3">
    <source>
        <dbReference type="EMBL" id="PFX27840.1"/>
    </source>
</evidence>
<dbReference type="OrthoDB" id="8816507at2759"/>
<dbReference type="CDD" id="cd00045">
    <property type="entry name" value="DED"/>
    <property type="match status" value="1"/>
</dbReference>
<dbReference type="GO" id="GO:0006915">
    <property type="term" value="P:apoptotic process"/>
    <property type="evidence" value="ECO:0007669"/>
    <property type="project" value="UniProtKB-KW"/>
</dbReference>
<accession>A0A2B4SG88</accession>
<gene>
    <name evidence="3" type="ORF">AWC38_SpisGene7407</name>
</gene>
<dbReference type="InterPro" id="IPR011029">
    <property type="entry name" value="DEATH-like_dom_sf"/>
</dbReference>
<sequence length="261" mass="29924">MNQELRQMYRFEIVELSEHLTTEQFKKLLFCCKDEIPQSSSSGFSTTVEIIGCLEKKEIVSVDKVSFLKKFVDAIGRKDLVARLTRFEITRELMIYALNRQGLETSMNSSTTSLGHHLAEMVDVVQDRVDLPEQGMIKSLLGSGQNFSNILEGLLGSDTSKSWNSLALRVATAAEIVWLVIREKQQQENGIKKALHVAKNLASYLWSEMEKLKFGTWEEFCQFVRERHNGYFCAPVPELAPDFPRQLMLSFIGKMKDTFFY</sequence>
<organism evidence="3 4">
    <name type="scientific">Stylophora pistillata</name>
    <name type="common">Smooth cauliflower coral</name>
    <dbReference type="NCBI Taxonomy" id="50429"/>
    <lineage>
        <taxon>Eukaryota</taxon>
        <taxon>Metazoa</taxon>
        <taxon>Cnidaria</taxon>
        <taxon>Anthozoa</taxon>
        <taxon>Hexacorallia</taxon>
        <taxon>Scleractinia</taxon>
        <taxon>Astrocoeniina</taxon>
        <taxon>Pocilloporidae</taxon>
        <taxon>Stylophora</taxon>
    </lineage>
</organism>
<name>A0A2B4SG88_STYPI</name>
<proteinExistence type="predicted"/>
<dbReference type="AlphaFoldDB" id="A0A2B4SG88"/>
<dbReference type="SUPFAM" id="SSF47986">
    <property type="entry name" value="DEATH domain"/>
    <property type="match status" value="1"/>
</dbReference>
<dbReference type="PANTHER" id="PTHR48169:SF7">
    <property type="entry name" value="CASPASE 10"/>
    <property type="match status" value="1"/>
</dbReference>
<dbReference type="InterPro" id="IPR001875">
    <property type="entry name" value="DED_dom"/>
</dbReference>
<dbReference type="Gene3D" id="1.10.533.10">
    <property type="entry name" value="Death Domain, Fas"/>
    <property type="match status" value="1"/>
</dbReference>
<keyword evidence="1" id="KW-0053">Apoptosis</keyword>
<evidence type="ECO:0000259" key="2">
    <source>
        <dbReference type="PROSITE" id="PS50168"/>
    </source>
</evidence>
<dbReference type="GO" id="GO:0042981">
    <property type="term" value="P:regulation of apoptotic process"/>
    <property type="evidence" value="ECO:0007669"/>
    <property type="project" value="InterPro"/>
</dbReference>
<dbReference type="SMART" id="SM00031">
    <property type="entry name" value="DED"/>
    <property type="match status" value="1"/>
</dbReference>
<dbReference type="PROSITE" id="PS50168">
    <property type="entry name" value="DED"/>
    <property type="match status" value="1"/>
</dbReference>
<protein>
    <recommendedName>
        <fullName evidence="2">DED domain-containing protein</fullName>
    </recommendedName>
</protein>
<evidence type="ECO:0000256" key="1">
    <source>
        <dbReference type="ARBA" id="ARBA00022703"/>
    </source>
</evidence>
<dbReference type="EMBL" id="LSMT01000094">
    <property type="protein sequence ID" value="PFX27840.1"/>
    <property type="molecule type" value="Genomic_DNA"/>
</dbReference>
<comment type="caution">
    <text evidence="3">The sequence shown here is derived from an EMBL/GenBank/DDBJ whole genome shotgun (WGS) entry which is preliminary data.</text>
</comment>
<reference evidence="4" key="1">
    <citation type="journal article" date="2017" name="bioRxiv">
        <title>Comparative analysis of the genomes of Stylophora pistillata and Acropora digitifera provides evidence for extensive differences between species of corals.</title>
        <authorList>
            <person name="Voolstra C.R."/>
            <person name="Li Y."/>
            <person name="Liew Y.J."/>
            <person name="Baumgarten S."/>
            <person name="Zoccola D."/>
            <person name="Flot J.-F."/>
            <person name="Tambutte S."/>
            <person name="Allemand D."/>
            <person name="Aranda M."/>
        </authorList>
    </citation>
    <scope>NUCLEOTIDE SEQUENCE [LARGE SCALE GENOMIC DNA]</scope>
</reference>
<dbReference type="PANTHER" id="PTHR48169">
    <property type="entry name" value="DED DOMAIN-CONTAINING PROTEIN"/>
    <property type="match status" value="1"/>
</dbReference>
<evidence type="ECO:0000313" key="4">
    <source>
        <dbReference type="Proteomes" id="UP000225706"/>
    </source>
</evidence>
<dbReference type="Proteomes" id="UP000225706">
    <property type="component" value="Unassembled WGS sequence"/>
</dbReference>